<evidence type="ECO:0000256" key="9">
    <source>
        <dbReference type="SAM" id="MobiDB-lite"/>
    </source>
</evidence>
<feature type="domain" description="FAM20 C-terminal" evidence="10">
    <location>
        <begin position="283"/>
        <end position="452"/>
    </location>
</feature>
<evidence type="ECO:0000313" key="12">
    <source>
        <dbReference type="RefSeq" id="XP_023944547.2"/>
    </source>
</evidence>
<feature type="binding site" evidence="7">
    <location>
        <begin position="319"/>
        <end position="322"/>
    </location>
    <ligand>
        <name>ATP</name>
        <dbReference type="ChEBI" id="CHEBI:30616"/>
    </ligand>
</feature>
<keyword evidence="8" id="KW-0479">Metal-binding</keyword>
<keyword evidence="7" id="KW-0547">Nucleotide-binding</keyword>
<feature type="binding site" evidence="7">
    <location>
        <position position="237"/>
    </location>
    <ligand>
        <name>ATP</name>
        <dbReference type="ChEBI" id="CHEBI:30616"/>
    </ligand>
</feature>
<name>A0A6J1NHS4_BICAN</name>
<dbReference type="InterPro" id="IPR009581">
    <property type="entry name" value="FAM20_C"/>
</dbReference>
<dbReference type="InterPro" id="IPR024869">
    <property type="entry name" value="FAM20"/>
</dbReference>
<dbReference type="Proteomes" id="UP001652582">
    <property type="component" value="Chromosome 11"/>
</dbReference>
<feature type="binding site" evidence="7">
    <location>
        <position position="393"/>
    </location>
    <ligand>
        <name>ATP</name>
        <dbReference type="ChEBI" id="CHEBI:30616"/>
    </ligand>
</feature>
<proteinExistence type="inferred from homology"/>
<feature type="binding site" evidence="8">
    <location>
        <position position="408"/>
    </location>
    <ligand>
        <name>Mn(2+)</name>
        <dbReference type="ChEBI" id="CHEBI:29035"/>
    </ligand>
</feature>
<dbReference type="GO" id="GO:0004674">
    <property type="term" value="F:protein serine/threonine kinase activity"/>
    <property type="evidence" value="ECO:0007669"/>
    <property type="project" value="TreeGrafter"/>
</dbReference>
<evidence type="ECO:0000256" key="1">
    <source>
        <dbReference type="ARBA" id="ARBA00004555"/>
    </source>
</evidence>
<keyword evidence="7" id="KW-0067">ATP-binding</keyword>
<dbReference type="AlphaFoldDB" id="A0A6J1NHS4"/>
<evidence type="ECO:0000256" key="3">
    <source>
        <dbReference type="ARBA" id="ARBA00023034"/>
    </source>
</evidence>
<keyword evidence="4" id="KW-1015">Disulfide bond</keyword>
<evidence type="ECO:0000313" key="11">
    <source>
        <dbReference type="Proteomes" id="UP001652582"/>
    </source>
</evidence>
<feature type="region of interest" description="Disordered" evidence="9">
    <location>
        <begin position="71"/>
        <end position="101"/>
    </location>
</feature>
<dbReference type="RefSeq" id="XP_023944547.2">
    <property type="nucleotide sequence ID" value="XM_024088779.2"/>
</dbReference>
<evidence type="ECO:0000256" key="7">
    <source>
        <dbReference type="PIRSR" id="PIRSR624869-2"/>
    </source>
</evidence>
<comment type="cofactor">
    <cofactor evidence="8">
        <name>Mn(2+)</name>
        <dbReference type="ChEBI" id="CHEBI:29035"/>
    </cofactor>
</comment>
<keyword evidence="11" id="KW-1185">Reference proteome</keyword>
<evidence type="ECO:0000256" key="2">
    <source>
        <dbReference type="ARBA" id="ARBA00006557"/>
    </source>
</evidence>
<comment type="subcellular location">
    <subcellularLocation>
        <location evidence="1">Golgi apparatus</location>
    </subcellularLocation>
</comment>
<feature type="binding site" evidence="7">
    <location>
        <position position="408"/>
    </location>
    <ligand>
        <name>ATP</name>
        <dbReference type="ChEBI" id="CHEBI:30616"/>
    </ligand>
</feature>
<protein>
    <submittedName>
        <fullName evidence="12">Extracellular serine/threonine protein CG31145</fullName>
    </submittedName>
</protein>
<feature type="active site" evidence="6">
    <location>
        <position position="388"/>
    </location>
</feature>
<feature type="binding site" evidence="7">
    <location>
        <position position="200"/>
    </location>
    <ligand>
        <name>ATP</name>
        <dbReference type="ChEBI" id="CHEBI:30616"/>
    </ligand>
</feature>
<evidence type="ECO:0000259" key="10">
    <source>
        <dbReference type="Pfam" id="PF06702"/>
    </source>
</evidence>
<dbReference type="Pfam" id="PF06702">
    <property type="entry name" value="Fam20C"/>
    <property type="match status" value="2"/>
</dbReference>
<dbReference type="CDD" id="cd10314">
    <property type="entry name" value="FAM20_C"/>
    <property type="match status" value="1"/>
</dbReference>
<dbReference type="GO" id="GO:0046872">
    <property type="term" value="F:metal ion binding"/>
    <property type="evidence" value="ECO:0007669"/>
    <property type="project" value="UniProtKB-KW"/>
</dbReference>
<accession>A0A6J1NHS4</accession>
<sequence length="729" mass="83728">MLNMKLKERLALALSAFLVLFTLMLVVDLQMDYGISGHRIPLHGRVKIGDDTDKGRSTYIEFRKRFLQKSNASNSSKEYEQSAPSETSGGDAEPKTPATPTDRFEDLQRILVLQLQGKADDSLVVVPPHRDLNVLRPENPTIGEMEDLEPSVNASNLEKFQLKIAQHELYEDEEPLIGAVLQDMATAPILHVEQKEGGTQLKLIIDYPNGVQALFKPMRFARDVQTLPNHFYFSDYERHNAEIAAFHLDRILGFRRAMPVVGRVVNMTTEIYDVTEGDILKTFFVSPANNFCFHGKCSYYCDTGHAICGNPDMLEGSFAAFLPTADLAERKVWRHPWRRSYHKRRKAQWELQSDYCDTVRSTPPYDSGRRLLDLMDMSIFDFLTGNMDRHHYETFKMFGNDTFTLHLDQGRAFGKAFHDELSILAPLLQCCLVRHTTLAVLLKFARDVQTLPNHFYFSDYERHNAEIAAFHLDRILGFRRAMPVVGRVVNMTTEIYDVTEGDILKTFFVSPANNFCFHGKCSYYCDTGHAICGNPDMLEGSFAAFLPTADLAERKVWRHPWRRSYHKRRKAQWELQSDYCDTVRSTPPYDSGRRLLDLMDMSIFDFLTGNMDRHHYETFKMFGNDTFTLHLDQGRAFGKAFHDELSILAPLLQCCLVRHTTLAVLLKYHNGVPLSKVLHESLKHDPVDPILWEPHLTAIDRRIVTVLDAIRKCVEKSESPLQNEVNDFI</sequence>
<dbReference type="GO" id="GO:0005794">
    <property type="term" value="C:Golgi apparatus"/>
    <property type="evidence" value="ECO:0007669"/>
    <property type="project" value="UniProtKB-SubCell"/>
</dbReference>
<evidence type="ECO:0000256" key="5">
    <source>
        <dbReference type="ARBA" id="ARBA00023180"/>
    </source>
</evidence>
<comment type="similarity">
    <text evidence="2">Belongs to the FAM20 family.</text>
</comment>
<dbReference type="GO" id="GO:0005524">
    <property type="term" value="F:ATP binding"/>
    <property type="evidence" value="ECO:0007669"/>
    <property type="project" value="UniProtKB-KW"/>
</dbReference>
<evidence type="ECO:0000256" key="4">
    <source>
        <dbReference type="ARBA" id="ARBA00023157"/>
    </source>
</evidence>
<keyword evidence="8" id="KW-0464">Manganese</keyword>
<feature type="binding site" evidence="8">
    <location>
        <position position="237"/>
    </location>
    <ligand>
        <name>Mn(2+)</name>
        <dbReference type="ChEBI" id="CHEBI:29035"/>
    </ligand>
</feature>
<dbReference type="GeneID" id="112050503"/>
<evidence type="ECO:0000256" key="8">
    <source>
        <dbReference type="PIRSR" id="PIRSR624869-3"/>
    </source>
</evidence>
<dbReference type="KEGG" id="bany:112050503"/>
<keyword evidence="3" id="KW-0333">Golgi apparatus</keyword>
<reference evidence="12" key="1">
    <citation type="submission" date="2025-08" db="UniProtKB">
        <authorList>
            <consortium name="RefSeq"/>
        </authorList>
    </citation>
    <scope>IDENTIFICATION</scope>
</reference>
<feature type="binding site" evidence="7">
    <location>
        <position position="216"/>
    </location>
    <ligand>
        <name>ATP</name>
        <dbReference type="ChEBI" id="CHEBI:30616"/>
    </ligand>
</feature>
<dbReference type="PANTHER" id="PTHR12450">
    <property type="entry name" value="DENTIN MATRIX PROTEIN 4 PROTEIN FAM20"/>
    <property type="match status" value="1"/>
</dbReference>
<keyword evidence="5" id="KW-0325">Glycoprotein</keyword>
<dbReference type="OrthoDB" id="8583677at2759"/>
<gene>
    <name evidence="12" type="primary">LOC112050503</name>
</gene>
<dbReference type="PANTHER" id="PTHR12450:SF22">
    <property type="entry name" value="EXTRACELLULAR SERINE_THREONINE PROTEIN CG31145"/>
    <property type="match status" value="1"/>
</dbReference>
<organism evidence="11 12">
    <name type="scientific">Bicyclus anynana</name>
    <name type="common">Squinting bush brown butterfly</name>
    <dbReference type="NCBI Taxonomy" id="110368"/>
    <lineage>
        <taxon>Eukaryota</taxon>
        <taxon>Metazoa</taxon>
        <taxon>Ecdysozoa</taxon>
        <taxon>Arthropoda</taxon>
        <taxon>Hexapoda</taxon>
        <taxon>Insecta</taxon>
        <taxon>Pterygota</taxon>
        <taxon>Neoptera</taxon>
        <taxon>Endopterygota</taxon>
        <taxon>Lepidoptera</taxon>
        <taxon>Glossata</taxon>
        <taxon>Ditrysia</taxon>
        <taxon>Papilionoidea</taxon>
        <taxon>Nymphalidae</taxon>
        <taxon>Satyrinae</taxon>
        <taxon>Satyrini</taxon>
        <taxon>Mycalesina</taxon>
        <taxon>Bicyclus</taxon>
    </lineage>
</organism>
<feature type="domain" description="FAM20 C-terminal" evidence="10">
    <location>
        <begin position="507"/>
        <end position="718"/>
    </location>
</feature>
<evidence type="ECO:0000256" key="6">
    <source>
        <dbReference type="PIRSR" id="PIRSR624869-1"/>
    </source>
</evidence>
<feature type="compositionally biased region" description="Polar residues" evidence="9">
    <location>
        <begin position="71"/>
        <end position="88"/>
    </location>
</feature>